<reference evidence="2" key="1">
    <citation type="submission" date="2014-09" db="EMBL/GenBank/DDBJ databases">
        <title>Genome sequence of the luminous mushroom Mycena chlorophos for searching fungal bioluminescence genes.</title>
        <authorList>
            <person name="Tanaka Y."/>
            <person name="Kasuga D."/>
            <person name="Oba Y."/>
            <person name="Hase S."/>
            <person name="Sato K."/>
            <person name="Oba Y."/>
            <person name="Sakakibara Y."/>
        </authorList>
    </citation>
    <scope>NUCLEOTIDE SEQUENCE</scope>
</reference>
<proteinExistence type="predicted"/>
<gene>
    <name evidence="2" type="ORF">MCHLO_00092</name>
</gene>
<dbReference type="Pfam" id="PF04937">
    <property type="entry name" value="DUF659"/>
    <property type="match status" value="1"/>
</dbReference>
<dbReference type="Proteomes" id="UP000815677">
    <property type="component" value="Unassembled WGS sequence"/>
</dbReference>
<evidence type="ECO:0000313" key="3">
    <source>
        <dbReference type="Proteomes" id="UP000815677"/>
    </source>
</evidence>
<keyword evidence="3" id="KW-1185">Reference proteome</keyword>
<organism evidence="2 3">
    <name type="scientific">Mycena chlorophos</name>
    <name type="common">Agaric fungus</name>
    <name type="synonym">Agaricus chlorophos</name>
    <dbReference type="NCBI Taxonomy" id="658473"/>
    <lineage>
        <taxon>Eukaryota</taxon>
        <taxon>Fungi</taxon>
        <taxon>Dikarya</taxon>
        <taxon>Basidiomycota</taxon>
        <taxon>Agaricomycotina</taxon>
        <taxon>Agaricomycetes</taxon>
        <taxon>Agaricomycetidae</taxon>
        <taxon>Agaricales</taxon>
        <taxon>Marasmiineae</taxon>
        <taxon>Mycenaceae</taxon>
        <taxon>Mycena</taxon>
    </lineage>
</organism>
<feature type="domain" description="DUF659" evidence="1">
    <location>
        <begin position="63"/>
        <end position="206"/>
    </location>
</feature>
<feature type="non-terminal residue" evidence="2">
    <location>
        <position position="570"/>
    </location>
</feature>
<name>A0ABQ0KU41_MYCCL</name>
<dbReference type="SUPFAM" id="SSF53098">
    <property type="entry name" value="Ribonuclease H-like"/>
    <property type="match status" value="1"/>
</dbReference>
<dbReference type="EMBL" id="DF837845">
    <property type="protein sequence ID" value="GAT42377.1"/>
    <property type="molecule type" value="Genomic_DNA"/>
</dbReference>
<dbReference type="InterPro" id="IPR012337">
    <property type="entry name" value="RNaseH-like_sf"/>
</dbReference>
<protein>
    <recommendedName>
        <fullName evidence="1">DUF659 domain-containing protein</fullName>
    </recommendedName>
</protein>
<evidence type="ECO:0000259" key="1">
    <source>
        <dbReference type="Pfam" id="PF04937"/>
    </source>
</evidence>
<evidence type="ECO:0000313" key="2">
    <source>
        <dbReference type="EMBL" id="GAT42377.1"/>
    </source>
</evidence>
<accession>A0ABQ0KU41</accession>
<dbReference type="InterPro" id="IPR007021">
    <property type="entry name" value="DUF659"/>
</dbReference>
<sequence length="570" mass="64713">MTQTKLRGFKGVDMPFTADQKQGIAEQFLRATQSANLPENWTTDPEIIKLFLMFRSRAADVIPSRIQLGGSLLKKASDAVDEETRKQVAGENVLMSTDGWRSNAKDAIAGVQLNFKFQSLLASILRTNHWRKDGDSLALRFAEMIDTIEADLGCNVIAFLTDNDGGSKRARSVLVGKRPWLLVFPCVAHQGQLLLGDLLKECPEHSAVMEELVDFVHWVNSHDKVRDIFDNQQRRLLGKVLAFIAANLTRWTTHLVASIRFRVLKAPIRAAILNERDTIIEGQVGAEANRRKREKLRDDAVAHCESVESNAWWDRLDAAITDMEHVCYLTNIAQSDHVRPDQFLLALAGLYLHFHDHRNVGLGKRMCKRIEGRWKELDQSVFLVTLIFNPFEGLSRFGGRAKIDVFTVTTEVIKLFERMNQARPTETPRTPEQITAFDAVLKKRSLAIHKGAMLYLGQRGPFERWFEPGSVIKATYEDLHVPSSFAKIYGSCLFQDTNPVPFWEMLKTNADVAELATFIETLLYLVLTQAGLERSFSDFSNKKNKKRARLGIQKMAQQAKVTRAIRQEQY</sequence>